<feature type="chain" id="PRO_5022102243" evidence="1">
    <location>
        <begin position="24"/>
        <end position="786"/>
    </location>
</feature>
<dbReference type="RefSeq" id="WP_144250284.1">
    <property type="nucleotide sequence ID" value="NZ_VLPK01000005.1"/>
</dbReference>
<evidence type="ECO:0000313" key="3">
    <source>
        <dbReference type="Proteomes" id="UP000318733"/>
    </source>
</evidence>
<keyword evidence="3" id="KW-1185">Reference proteome</keyword>
<name>A0A556MBE2_9SPHI</name>
<dbReference type="PANTHER" id="PTHR36453">
    <property type="entry name" value="SECRETED PROTEIN-RELATED"/>
    <property type="match status" value="1"/>
</dbReference>
<dbReference type="InterPro" id="IPR036034">
    <property type="entry name" value="PDZ_sf"/>
</dbReference>
<organism evidence="2 3">
    <name type="scientific">Mucilaginibacter corticis</name>
    <dbReference type="NCBI Taxonomy" id="2597670"/>
    <lineage>
        <taxon>Bacteria</taxon>
        <taxon>Pseudomonadati</taxon>
        <taxon>Bacteroidota</taxon>
        <taxon>Sphingobacteriia</taxon>
        <taxon>Sphingobacteriales</taxon>
        <taxon>Sphingobacteriaceae</taxon>
        <taxon>Mucilaginibacter</taxon>
    </lineage>
</organism>
<accession>A0A556MBE2</accession>
<dbReference type="EMBL" id="VLPK01000005">
    <property type="protein sequence ID" value="TSJ37249.1"/>
    <property type="molecule type" value="Genomic_DNA"/>
</dbReference>
<feature type="signal peptide" evidence="1">
    <location>
        <begin position="1"/>
        <end position="23"/>
    </location>
</feature>
<dbReference type="InterPro" id="IPR012334">
    <property type="entry name" value="Pectin_lyas_fold"/>
</dbReference>
<proteinExistence type="predicted"/>
<dbReference type="AlphaFoldDB" id="A0A556MBE2"/>
<dbReference type="SUPFAM" id="SSF50156">
    <property type="entry name" value="PDZ domain-like"/>
    <property type="match status" value="1"/>
</dbReference>
<keyword evidence="1" id="KW-0732">Signal</keyword>
<dbReference type="SUPFAM" id="SSF51126">
    <property type="entry name" value="Pectin lyase-like"/>
    <property type="match status" value="1"/>
</dbReference>
<evidence type="ECO:0000256" key="1">
    <source>
        <dbReference type="SAM" id="SignalP"/>
    </source>
</evidence>
<dbReference type="Gene3D" id="2.160.20.10">
    <property type="entry name" value="Single-stranded right-handed beta-helix, Pectin lyase-like"/>
    <property type="match status" value="3"/>
</dbReference>
<dbReference type="Gene3D" id="2.30.42.10">
    <property type="match status" value="1"/>
</dbReference>
<protein>
    <submittedName>
        <fullName evidence="2">PDZ domain-containing protein</fullName>
    </submittedName>
</protein>
<dbReference type="Proteomes" id="UP000318733">
    <property type="component" value="Unassembled WGS sequence"/>
</dbReference>
<dbReference type="PANTHER" id="PTHR36453:SF1">
    <property type="entry name" value="RIGHT HANDED BETA HELIX DOMAIN-CONTAINING PROTEIN"/>
    <property type="match status" value="1"/>
</dbReference>
<reference evidence="2 3" key="1">
    <citation type="submission" date="2019-07" db="EMBL/GenBank/DDBJ databases">
        <authorList>
            <person name="Huq M.A."/>
        </authorList>
    </citation>
    <scope>NUCLEOTIDE SEQUENCE [LARGE SCALE GENOMIC DNA]</scope>
    <source>
        <strain evidence="2 3">MAH-19</strain>
    </source>
</reference>
<comment type="caution">
    <text evidence="2">The sequence shown here is derived from an EMBL/GenBank/DDBJ whole genome shotgun (WGS) entry which is preliminary data.</text>
</comment>
<sequence length="786" mass="88776">MKVTIKTICLLLSIVLTVSYCSAADIYVSPHGNDHNPGTKAKPFLTIKRAQQQVRKIKSATTVYLRAGIYYLNEPVEFSSRDSREKNATVTYQPYQREKVIISGAISLKLQWHDYKDGIKQAHVSQDIVFDELFVNGRLQHMARYPNYDPAIAHYGGFAADAISTERVNKWHDPSGGYVHALHESEWGGFSYLIKGKDDKGNLSLEGGYQNNRPAAMHREFRYVENIFEELDTIGEWYYNKATHTLYFYPPKNINLNKATIEVPQLETLFEFKGTEQLPVKNIILEGLEFTQTLRTFMKTNEPLLRSDWMIYRRGALTMEGAEHCSVKNCFFNAVGGNAIVCSDYNRHNEISGCHIADIGSSAVVFVGDPKAVRSALFRYGQFNDPNAIDQTPGPKTSNYPADCLVYNNLIENIGCVEKQVAGVEISMAMNITISHNTIDKTPRAGINVSEGTWGGHIIEYNDVFNTVLETGDHGSFNSWGRDRFWYPDRKMMDSINLAHPGMALLDVIKPIIIRNNRFRCDHGWDIDLDDGSSNYEIYNNVCLNGGLKLREGFHRTVYNNVIINNSFHPHVWFKNSADVFTRNIIMTDYFPIGINYWGKEVDYNLFPDSVSLNHAKERGTDQHSVNGSPGFIDPSKADYRVRPESAVLKIGFKNFPMDQFGVVSANLKMIAHHVVIPALHYRSTDSNEPAHEFMGAKVKNLNTLGERSATGMATETGVIVLQVDSKSNLHGYVFPNDVIISFQGIPVANINDLLKAKDNIRSGAEINMEVFRNQISRKIKFKLKD</sequence>
<gene>
    <name evidence="2" type="ORF">FO440_21030</name>
</gene>
<dbReference type="InterPro" id="IPR011050">
    <property type="entry name" value="Pectin_lyase_fold/virulence"/>
</dbReference>
<evidence type="ECO:0000313" key="2">
    <source>
        <dbReference type="EMBL" id="TSJ37249.1"/>
    </source>
</evidence>
<dbReference type="OrthoDB" id="9808066at2"/>